<evidence type="ECO:0000313" key="1">
    <source>
        <dbReference type="EMBL" id="AYD39102.1"/>
    </source>
</evidence>
<dbReference type="KEGG" id="cfer:D4Z93_00395"/>
<name>A0A386H0B0_9CLOT</name>
<dbReference type="OrthoDB" id="1753657at2"/>
<gene>
    <name evidence="1" type="ORF">D4Z93_00395</name>
</gene>
<protein>
    <submittedName>
        <fullName evidence="1">Sigma factor G inhibitor Gin</fullName>
    </submittedName>
</protein>
<dbReference type="EMBL" id="CP032416">
    <property type="protein sequence ID" value="AYD39102.1"/>
    <property type="molecule type" value="Genomic_DNA"/>
</dbReference>
<sequence length="70" mass="8532">MKKQRCIICGKPMNNGIIIYRRKICKCCEERLLNMECNTDFYKYYMECIKKNLVPVIIRGEELKCQNYHY</sequence>
<reference evidence="1 2" key="1">
    <citation type="journal article" date="2019" name="Int. J. Syst. Evol. Microbiol.">
        <title>Clostridium fermenticellae sp. nov., isolated from the mud in a fermentation cellar for the production of the Chinese liquor, baijiu.</title>
        <authorList>
            <person name="Xu P.X."/>
            <person name="Chai L.J."/>
            <person name="Qiu T."/>
            <person name="Zhang X.J."/>
            <person name="Lu Z.M."/>
            <person name="Xiao C."/>
            <person name="Wang S.T."/>
            <person name="Shen C.H."/>
            <person name="Shi J.S."/>
            <person name="Xu Z.H."/>
        </authorList>
    </citation>
    <scope>NUCLEOTIDE SEQUENCE [LARGE SCALE GENOMIC DNA]</scope>
    <source>
        <strain evidence="1 2">JN500901</strain>
    </source>
</reference>
<organism evidence="1 2">
    <name type="scientific">Clostridium fermenticellae</name>
    <dbReference type="NCBI Taxonomy" id="2068654"/>
    <lineage>
        <taxon>Bacteria</taxon>
        <taxon>Bacillati</taxon>
        <taxon>Bacillota</taxon>
        <taxon>Clostridia</taxon>
        <taxon>Eubacteriales</taxon>
        <taxon>Clostridiaceae</taxon>
        <taxon>Clostridium</taxon>
    </lineage>
</organism>
<dbReference type="AlphaFoldDB" id="A0A386H0B0"/>
<keyword evidence="2" id="KW-1185">Reference proteome</keyword>
<dbReference type="Pfam" id="PF10764">
    <property type="entry name" value="Gin"/>
    <property type="match status" value="1"/>
</dbReference>
<evidence type="ECO:0000313" key="2">
    <source>
        <dbReference type="Proteomes" id="UP000266301"/>
    </source>
</evidence>
<proteinExistence type="predicted"/>
<dbReference type="RefSeq" id="WP_119969813.1">
    <property type="nucleotide sequence ID" value="NZ_CP032416.1"/>
</dbReference>
<dbReference type="InterPro" id="IPR019700">
    <property type="entry name" value="Sigma-G_inhibitor_Gin"/>
</dbReference>
<dbReference type="Proteomes" id="UP000266301">
    <property type="component" value="Chromosome"/>
</dbReference>
<accession>A0A386H0B0</accession>